<dbReference type="GO" id="GO:0003729">
    <property type="term" value="F:mRNA binding"/>
    <property type="evidence" value="ECO:0007669"/>
    <property type="project" value="TreeGrafter"/>
</dbReference>
<keyword evidence="5" id="KW-1185">Reference proteome</keyword>
<feature type="compositionally biased region" description="Basic and acidic residues" evidence="2">
    <location>
        <begin position="399"/>
        <end position="552"/>
    </location>
</feature>
<dbReference type="Proteomes" id="UP000228934">
    <property type="component" value="Unassembled WGS sequence"/>
</dbReference>
<reference evidence="5" key="1">
    <citation type="journal article" date="2017" name="Nat. Commun.">
        <title>The North American bullfrog draft genome provides insight into hormonal regulation of long noncoding RNA.</title>
        <authorList>
            <person name="Hammond S.A."/>
            <person name="Warren R.L."/>
            <person name="Vandervalk B.P."/>
            <person name="Kucuk E."/>
            <person name="Khan H."/>
            <person name="Gibb E.A."/>
            <person name="Pandoh P."/>
            <person name="Kirk H."/>
            <person name="Zhao Y."/>
            <person name="Jones M."/>
            <person name="Mungall A.J."/>
            <person name="Coope R."/>
            <person name="Pleasance S."/>
            <person name="Moore R.A."/>
            <person name="Holt R.A."/>
            <person name="Round J.M."/>
            <person name="Ohora S."/>
            <person name="Walle B.V."/>
            <person name="Veldhoen N."/>
            <person name="Helbing C.C."/>
            <person name="Birol I."/>
        </authorList>
    </citation>
    <scope>NUCLEOTIDE SEQUENCE [LARGE SCALE GENOMIC DNA]</scope>
</reference>
<evidence type="ECO:0000259" key="3">
    <source>
        <dbReference type="Pfam" id="PF12807"/>
    </source>
</evidence>
<dbReference type="SUPFAM" id="SSF48452">
    <property type="entry name" value="TPR-like"/>
    <property type="match status" value="1"/>
</dbReference>
<evidence type="ECO:0000313" key="4">
    <source>
        <dbReference type="EMBL" id="PIO36025.1"/>
    </source>
</evidence>
<dbReference type="InterPro" id="IPR033646">
    <property type="entry name" value="CLU-central"/>
</dbReference>
<feature type="compositionally biased region" description="Basic and acidic residues" evidence="2">
    <location>
        <begin position="561"/>
        <end position="640"/>
    </location>
</feature>
<dbReference type="Gene3D" id="1.25.40.10">
    <property type="entry name" value="Tetratricopeptide repeat domain"/>
    <property type="match status" value="2"/>
</dbReference>
<gene>
    <name evidence="4" type="ORF">AB205_0076450</name>
</gene>
<proteinExistence type="predicted"/>
<dbReference type="FunFam" id="1.25.40.10:FF:000099">
    <property type="entry name" value="Clustered mitochondria protein homolog"/>
    <property type="match status" value="1"/>
</dbReference>
<keyword evidence="1" id="KW-0963">Cytoplasm</keyword>
<dbReference type="GO" id="GO:0048312">
    <property type="term" value="P:intracellular distribution of mitochondria"/>
    <property type="evidence" value="ECO:0007669"/>
    <property type="project" value="TreeGrafter"/>
</dbReference>
<dbReference type="AlphaFoldDB" id="A0A2G9S7H4"/>
<dbReference type="Pfam" id="PF13424">
    <property type="entry name" value="TPR_12"/>
    <property type="match status" value="2"/>
</dbReference>
<evidence type="ECO:0000313" key="5">
    <source>
        <dbReference type="Proteomes" id="UP000228934"/>
    </source>
</evidence>
<dbReference type="InterPro" id="IPR027523">
    <property type="entry name" value="CLU_prot"/>
</dbReference>
<dbReference type="GO" id="GO:0005737">
    <property type="term" value="C:cytoplasm"/>
    <property type="evidence" value="ECO:0007669"/>
    <property type="project" value="TreeGrafter"/>
</dbReference>
<evidence type="ECO:0000256" key="2">
    <source>
        <dbReference type="SAM" id="MobiDB-lite"/>
    </source>
</evidence>
<feature type="compositionally biased region" description="Basic and acidic residues" evidence="2">
    <location>
        <begin position="352"/>
        <end position="392"/>
    </location>
</feature>
<feature type="compositionally biased region" description="Basic and acidic residues" evidence="2">
    <location>
        <begin position="656"/>
        <end position="708"/>
    </location>
</feature>
<dbReference type="Pfam" id="PF12807">
    <property type="entry name" value="eIF3_p135"/>
    <property type="match status" value="1"/>
</dbReference>
<dbReference type="PANTHER" id="PTHR12601:SF50">
    <property type="entry name" value="CLUSTERED MITOCHONDRIA PROTEIN HOMOLOG"/>
    <property type="match status" value="1"/>
</dbReference>
<organism evidence="4 5">
    <name type="scientific">Aquarana catesbeiana</name>
    <name type="common">American bullfrog</name>
    <name type="synonym">Rana catesbeiana</name>
    <dbReference type="NCBI Taxonomy" id="8400"/>
    <lineage>
        <taxon>Eukaryota</taxon>
        <taxon>Metazoa</taxon>
        <taxon>Chordata</taxon>
        <taxon>Craniata</taxon>
        <taxon>Vertebrata</taxon>
        <taxon>Euteleostomi</taxon>
        <taxon>Amphibia</taxon>
        <taxon>Batrachia</taxon>
        <taxon>Anura</taxon>
        <taxon>Neobatrachia</taxon>
        <taxon>Ranoidea</taxon>
        <taxon>Ranidae</taxon>
        <taxon>Aquarana</taxon>
    </lineage>
</organism>
<dbReference type="EMBL" id="KV926685">
    <property type="protein sequence ID" value="PIO36025.1"/>
    <property type="molecule type" value="Genomic_DNA"/>
</dbReference>
<accession>A0A2G9S7H4</accession>
<feature type="non-terminal residue" evidence="4">
    <location>
        <position position="728"/>
    </location>
</feature>
<dbReference type="InterPro" id="IPR011990">
    <property type="entry name" value="TPR-like_helical_dom_sf"/>
</dbReference>
<feature type="domain" description="CLU central" evidence="3">
    <location>
        <begin position="5"/>
        <end position="34"/>
    </location>
</feature>
<feature type="region of interest" description="Disordered" evidence="2">
    <location>
        <begin position="340"/>
        <end position="728"/>
    </location>
</feature>
<dbReference type="PANTHER" id="PTHR12601">
    <property type="entry name" value="EUKARYOTIC TRANSLATION INITIATION FACTOR 3 SUBUNIT EIF-3"/>
    <property type="match status" value="1"/>
</dbReference>
<dbReference type="OrthoDB" id="1414216at2759"/>
<sequence length="728" mass="80575">MEHLVEKLSLQKVTLLREFCIKTGVQVLLREYNFESRHKPAFTEEDILNMFPIVKHINIKAKEANEMFQKAQISIQQGGLREGVGLLNEALAQFNSVYGAVHPEIVVCLRLLARIKFLLGDIAEALDDQQKAVIMTERTLGYDSTNAIQDYVLLSHFCFASGQLPVSLKLLYRARYLMLVIAGEDHPTMATLDSNIGVVLQAVFEYDLSLRFLEKALEANRKYYGMKSLDVALSHHLIALAYTNKAEFRAAMQHEKETYTIYKTVLGDSHERTRESSAFLKHVTQQAVNLQRTMNEIYKNGSIATLPHVQIVPPGIDTLLQQLNLLNGILRISVGINELNDSSNPTQNKKQHATDNGDDKKDGSGDEPKDGDDKKDDSGDQSKDGDDKKKGDDDESKDEDGKKEGDKAESKDEDEKKEGDDQSKDGDEKKEGGDNEQCKDGDDKKGDNEQSIDGQERTDGKEEQSKDGEEKKESSEDQARDDGENKGGEDKSIVGEQKKGDEVQSKGGEEKEEGAREEPSTSGEEKKEGESEEQSTHGEEEKEGDKKTKDGEEGQEGSADQAKDQVEPVETQEEKKEGGDGEKKDESEEPAKDEGEKAGGEEPAKEDGDKQEGGKDQPTDDKDNKEGGEESSSKEEKNKGIGEQAEAGQEDSEVTSSDKDNKNISEEQPKDTDEKDAAVVENADEKTTSDVQDVAKEQKNNSEQKDAPNDVSENPSTGDEGQQDKKEE</sequence>
<evidence type="ECO:0000256" key="1">
    <source>
        <dbReference type="ARBA" id="ARBA00022490"/>
    </source>
</evidence>
<feature type="compositionally biased region" description="Polar residues" evidence="2">
    <location>
        <begin position="711"/>
        <end position="720"/>
    </location>
</feature>
<name>A0A2G9S7H4_AQUCT</name>
<protein>
    <recommendedName>
        <fullName evidence="3">CLU central domain-containing protein</fullName>
    </recommendedName>
</protein>